<gene>
    <name evidence="3" type="ordered locus">Hneap_2179</name>
</gene>
<keyword evidence="4" id="KW-1185">Reference proteome</keyword>
<dbReference type="STRING" id="555778.Hneap_2179"/>
<protein>
    <submittedName>
        <fullName evidence="3">Alpha/beta hydrolase fold protein</fullName>
    </submittedName>
</protein>
<feature type="domain" description="AB hydrolase-1" evidence="2">
    <location>
        <begin position="18"/>
        <end position="249"/>
    </location>
</feature>
<dbReference type="EMBL" id="CP001801">
    <property type="protein sequence ID" value="ACX96995.1"/>
    <property type="molecule type" value="Genomic_DNA"/>
</dbReference>
<proteinExistence type="predicted"/>
<dbReference type="SUPFAM" id="SSF53474">
    <property type="entry name" value="alpha/beta-Hydrolases"/>
    <property type="match status" value="1"/>
</dbReference>
<keyword evidence="1 3" id="KW-0378">Hydrolase</keyword>
<dbReference type="InterPro" id="IPR029058">
    <property type="entry name" value="AB_hydrolase_fold"/>
</dbReference>
<dbReference type="GO" id="GO:0016787">
    <property type="term" value="F:hydrolase activity"/>
    <property type="evidence" value="ECO:0007669"/>
    <property type="project" value="UniProtKB-KW"/>
</dbReference>
<dbReference type="Pfam" id="PF00561">
    <property type="entry name" value="Abhydrolase_1"/>
    <property type="match status" value="1"/>
</dbReference>
<dbReference type="AlphaFoldDB" id="D0KW92"/>
<dbReference type="InterPro" id="IPR000073">
    <property type="entry name" value="AB_hydrolase_1"/>
</dbReference>
<evidence type="ECO:0000313" key="4">
    <source>
        <dbReference type="Proteomes" id="UP000009102"/>
    </source>
</evidence>
<dbReference type="HOGENOM" id="CLU_020336_53_1_6"/>
<evidence type="ECO:0000259" key="2">
    <source>
        <dbReference type="Pfam" id="PF00561"/>
    </source>
</evidence>
<evidence type="ECO:0000256" key="1">
    <source>
        <dbReference type="ARBA" id="ARBA00022801"/>
    </source>
</evidence>
<organism evidence="3 4">
    <name type="scientific">Halothiobacillus neapolitanus (strain ATCC 23641 / DSM 15147 / CIP 104769 / NCIMB 8539 / c2)</name>
    <name type="common">Thiobacillus neapolitanus</name>
    <dbReference type="NCBI Taxonomy" id="555778"/>
    <lineage>
        <taxon>Bacteria</taxon>
        <taxon>Pseudomonadati</taxon>
        <taxon>Pseudomonadota</taxon>
        <taxon>Gammaproteobacteria</taxon>
        <taxon>Chromatiales</taxon>
        <taxon>Halothiobacillaceae</taxon>
        <taxon>Halothiobacillus</taxon>
    </lineage>
</organism>
<dbReference type="PANTHER" id="PTHR46118">
    <property type="entry name" value="PROTEIN ABHD11"/>
    <property type="match status" value="1"/>
</dbReference>
<dbReference type="Gene3D" id="3.40.50.1820">
    <property type="entry name" value="alpha/beta hydrolase"/>
    <property type="match status" value="1"/>
</dbReference>
<evidence type="ECO:0000313" key="3">
    <source>
        <dbReference type="EMBL" id="ACX96995.1"/>
    </source>
</evidence>
<name>D0KW92_HALNC</name>
<accession>D0KW92</accession>
<dbReference type="eggNOG" id="COG0596">
    <property type="taxonomic scope" value="Bacteria"/>
</dbReference>
<dbReference type="Proteomes" id="UP000009102">
    <property type="component" value="Chromosome"/>
</dbReference>
<sequence>MKHSPVALNFEESGGGLPVIIMHGLFGSLANWRGVARNLADTYRVINLDLRNHGRSPWADDLSYEAMAADVLALMDRLGLERAKLLGHSLGGKLAMVLADQAPERFTQLVVVDIAPKAYPAWHQDVFAGLRAVDLDHLASREQARSQMGQFIFDPEVRAFLAANLSHNTQSGQGAWRWRFNLDVLQQSYLETSQMPDLQGFFCGPALFVRGAGSAYIEPDDRSIIIRDFPGGCIHTLKKAKHWPHVEDPQGFMNAIRHFFIDGCKGINKTS</sequence>
<dbReference type="PANTHER" id="PTHR46118:SF4">
    <property type="entry name" value="PROTEIN ABHD11"/>
    <property type="match status" value="1"/>
</dbReference>
<reference evidence="3 4" key="1">
    <citation type="submission" date="2009-10" db="EMBL/GenBank/DDBJ databases">
        <title>Complete sequence of Halothiobacillus neapolitanus c2.</title>
        <authorList>
            <consortium name="US DOE Joint Genome Institute"/>
            <person name="Lucas S."/>
            <person name="Copeland A."/>
            <person name="Lapidus A."/>
            <person name="Glavina del Rio T."/>
            <person name="Tice H."/>
            <person name="Bruce D."/>
            <person name="Goodwin L."/>
            <person name="Pitluck S."/>
            <person name="Davenport K."/>
            <person name="Brettin T."/>
            <person name="Detter J.C."/>
            <person name="Han C."/>
            <person name="Tapia R."/>
            <person name="Larimer F."/>
            <person name="Land M."/>
            <person name="Hauser L."/>
            <person name="Kyrpides N."/>
            <person name="Mikhailova N."/>
            <person name="Kerfeld C."/>
            <person name="Cannon G."/>
            <person name="Heinhort S."/>
        </authorList>
    </citation>
    <scope>NUCLEOTIDE SEQUENCE [LARGE SCALE GENOMIC DNA]</scope>
    <source>
        <strain evidence="4">ATCC 23641 / c2</strain>
    </source>
</reference>
<dbReference type="PRINTS" id="PR00111">
    <property type="entry name" value="ABHYDROLASE"/>
</dbReference>
<dbReference type="KEGG" id="hna:Hneap_2179"/>